<dbReference type="SMART" id="SM00835">
    <property type="entry name" value="Cupin_1"/>
    <property type="match status" value="2"/>
</dbReference>
<evidence type="ECO:0000313" key="3">
    <source>
        <dbReference type="EMBL" id="PNT28964.1"/>
    </source>
</evidence>
<dbReference type="PANTHER" id="PTHR31189:SF13">
    <property type="entry name" value="CUPINCIN"/>
    <property type="match status" value="1"/>
</dbReference>
<dbReference type="OMA" id="CHEDADV"/>
<evidence type="ECO:0000313" key="4">
    <source>
        <dbReference type="Proteomes" id="UP000006729"/>
    </source>
</evidence>
<dbReference type="CDD" id="cd02244">
    <property type="entry name" value="cupin_7S_vicilin-like_N"/>
    <property type="match status" value="1"/>
</dbReference>
<dbReference type="Gene3D" id="2.60.120.10">
    <property type="entry name" value="Jelly Rolls"/>
    <property type="match status" value="2"/>
</dbReference>
<dbReference type="STRING" id="3694.A0A2K1ZUK6"/>
<dbReference type="Pfam" id="PF00190">
    <property type="entry name" value="Cupin_1"/>
    <property type="match status" value="1"/>
</dbReference>
<protein>
    <recommendedName>
        <fullName evidence="2">Cupin type-1 domain-containing protein</fullName>
    </recommendedName>
</protein>
<gene>
    <name evidence="3" type="ORF">POPTR_006G002500</name>
</gene>
<dbReference type="OrthoDB" id="1912756at2759"/>
<dbReference type="FunCoup" id="A0A2K1ZUK6">
    <property type="interactions" value="269"/>
</dbReference>
<dbReference type="SMR" id="A0A2K1ZUK6"/>
<dbReference type="CDD" id="cd02245">
    <property type="entry name" value="cupin_7S_vicilin-like_C"/>
    <property type="match status" value="1"/>
</dbReference>
<dbReference type="InterPro" id="IPR006045">
    <property type="entry name" value="Cupin_1"/>
</dbReference>
<dbReference type="Gramene" id="Potri.006G002500.1.v4.1">
    <property type="protein sequence ID" value="Potri.006G002500.1.v4.1"/>
    <property type="gene ID" value="Potri.006G002500.v4.1"/>
</dbReference>
<evidence type="ECO:0000256" key="1">
    <source>
        <dbReference type="SAM" id="SignalP"/>
    </source>
</evidence>
<feature type="chain" id="PRO_5014476928" description="Cupin type-1 domain-containing protein" evidence="1">
    <location>
        <begin position="31"/>
        <end position="471"/>
    </location>
</feature>
<evidence type="ECO:0000259" key="2">
    <source>
        <dbReference type="SMART" id="SM00835"/>
    </source>
</evidence>
<reference evidence="3 4" key="1">
    <citation type="journal article" date="2006" name="Science">
        <title>The genome of black cottonwood, Populus trichocarpa (Torr. &amp; Gray).</title>
        <authorList>
            <person name="Tuskan G.A."/>
            <person name="Difazio S."/>
            <person name="Jansson S."/>
            <person name="Bohlmann J."/>
            <person name="Grigoriev I."/>
            <person name="Hellsten U."/>
            <person name="Putnam N."/>
            <person name="Ralph S."/>
            <person name="Rombauts S."/>
            <person name="Salamov A."/>
            <person name="Schein J."/>
            <person name="Sterck L."/>
            <person name="Aerts A."/>
            <person name="Bhalerao R.R."/>
            <person name="Bhalerao R.P."/>
            <person name="Blaudez D."/>
            <person name="Boerjan W."/>
            <person name="Brun A."/>
            <person name="Brunner A."/>
            <person name="Busov V."/>
            <person name="Campbell M."/>
            <person name="Carlson J."/>
            <person name="Chalot M."/>
            <person name="Chapman J."/>
            <person name="Chen G.L."/>
            <person name="Cooper D."/>
            <person name="Coutinho P.M."/>
            <person name="Couturier J."/>
            <person name="Covert S."/>
            <person name="Cronk Q."/>
            <person name="Cunningham R."/>
            <person name="Davis J."/>
            <person name="Degroeve S."/>
            <person name="Dejardin A."/>
            <person name="Depamphilis C."/>
            <person name="Detter J."/>
            <person name="Dirks B."/>
            <person name="Dubchak I."/>
            <person name="Duplessis S."/>
            <person name="Ehlting J."/>
            <person name="Ellis B."/>
            <person name="Gendler K."/>
            <person name="Goodstein D."/>
            <person name="Gribskov M."/>
            <person name="Grimwood J."/>
            <person name="Groover A."/>
            <person name="Gunter L."/>
            <person name="Hamberger B."/>
            <person name="Heinze B."/>
            <person name="Helariutta Y."/>
            <person name="Henrissat B."/>
            <person name="Holligan D."/>
            <person name="Holt R."/>
            <person name="Huang W."/>
            <person name="Islam-Faridi N."/>
            <person name="Jones S."/>
            <person name="Jones-Rhoades M."/>
            <person name="Jorgensen R."/>
            <person name="Joshi C."/>
            <person name="Kangasjarvi J."/>
            <person name="Karlsson J."/>
            <person name="Kelleher C."/>
            <person name="Kirkpatrick R."/>
            <person name="Kirst M."/>
            <person name="Kohler A."/>
            <person name="Kalluri U."/>
            <person name="Larimer F."/>
            <person name="Leebens-Mack J."/>
            <person name="Leple J.C."/>
            <person name="Locascio P."/>
            <person name="Lou Y."/>
            <person name="Lucas S."/>
            <person name="Martin F."/>
            <person name="Montanini B."/>
            <person name="Napoli C."/>
            <person name="Nelson D.R."/>
            <person name="Nelson C."/>
            <person name="Nieminen K."/>
            <person name="Nilsson O."/>
            <person name="Pereda V."/>
            <person name="Peter G."/>
            <person name="Philippe R."/>
            <person name="Pilate G."/>
            <person name="Poliakov A."/>
            <person name="Razumovskaya J."/>
            <person name="Richardson P."/>
            <person name="Rinaldi C."/>
            <person name="Ritland K."/>
            <person name="Rouze P."/>
            <person name="Ryaboy D."/>
            <person name="Schmutz J."/>
            <person name="Schrader J."/>
            <person name="Segerman B."/>
            <person name="Shin H."/>
            <person name="Siddiqui A."/>
            <person name="Sterky F."/>
            <person name="Terry A."/>
            <person name="Tsai C.J."/>
            <person name="Uberbacher E."/>
            <person name="Unneberg P."/>
            <person name="Vahala J."/>
            <person name="Wall K."/>
            <person name="Wessler S."/>
            <person name="Yang G."/>
            <person name="Yin T."/>
            <person name="Douglas C."/>
            <person name="Marra M."/>
            <person name="Sandberg G."/>
            <person name="Van de Peer Y."/>
            <person name="Rokhsar D."/>
        </authorList>
    </citation>
    <scope>NUCLEOTIDE SEQUENCE [LARGE SCALE GENOMIC DNA]</scope>
    <source>
        <strain evidence="4">cv. Nisqually</strain>
    </source>
</reference>
<dbReference type="InterPro" id="IPR050253">
    <property type="entry name" value="Seed_Storage-Functional"/>
</dbReference>
<organism evidence="3 4">
    <name type="scientific">Populus trichocarpa</name>
    <name type="common">Western balsam poplar</name>
    <name type="synonym">Populus balsamifera subsp. trichocarpa</name>
    <dbReference type="NCBI Taxonomy" id="3694"/>
    <lineage>
        <taxon>Eukaryota</taxon>
        <taxon>Viridiplantae</taxon>
        <taxon>Streptophyta</taxon>
        <taxon>Embryophyta</taxon>
        <taxon>Tracheophyta</taxon>
        <taxon>Spermatophyta</taxon>
        <taxon>Magnoliopsida</taxon>
        <taxon>eudicotyledons</taxon>
        <taxon>Gunneridae</taxon>
        <taxon>Pentapetalae</taxon>
        <taxon>rosids</taxon>
        <taxon>fabids</taxon>
        <taxon>Malpighiales</taxon>
        <taxon>Salicaceae</taxon>
        <taxon>Saliceae</taxon>
        <taxon>Populus</taxon>
    </lineage>
</organism>
<sequence>MVRKQLEISLLVSLTCLLLFPSIFTVRANAATRTSTSSTTLQTSDQQVLDYKIQDQRGDQEEGGGHKDLGDEEEEINPYVFEYDRDFVSRVKTEHGRVDVLQQFTKNSNLLSALANYRVEILEANPLTFITPAHIDADFVLFVVKGRGAITVIHEEIKRETSNLECGDIFRVHADTTFYMVNRDEYEKLYVAKILFPVNLPGNYEAFYGAGGGDSESFFEAFSWDLVEAALNTERGRLEKIFKQQQGKIMNATKQQIEALSQDEEGVRGSNGAWPFPSNVSGSPFNLFKKGAIKSNDYGDLYEADPRDFKPLEYLNLIVSFASITQGSMAGPFHSKAAKIFIVVEGEGYFEMTCPHHSSSSGSSSPTYQNISSHLRRGTIFIAPASYPVAIVASNNSTLKLLCFEVNAQANIRYTLAGKGNVIDAMHIEAKELAFGVAGIEVEQIFRNQMDCFFFPGPSTRQQRQGSRADT</sequence>
<dbReference type="SUPFAM" id="SSF51182">
    <property type="entry name" value="RmlC-like cupins"/>
    <property type="match status" value="2"/>
</dbReference>
<feature type="domain" description="Cupin type-1" evidence="2">
    <location>
        <begin position="285"/>
        <end position="443"/>
    </location>
</feature>
<proteinExistence type="predicted"/>
<keyword evidence="1" id="KW-0732">Signal</keyword>
<dbReference type="InterPro" id="IPR011051">
    <property type="entry name" value="RmlC_Cupin_sf"/>
</dbReference>
<dbReference type="Proteomes" id="UP000006729">
    <property type="component" value="Chromosome 6"/>
</dbReference>
<dbReference type="PANTHER" id="PTHR31189">
    <property type="entry name" value="OS03G0336100 PROTEIN-RELATED"/>
    <property type="match status" value="1"/>
</dbReference>
<accession>A0A2K1ZUK6</accession>
<dbReference type="EMBL" id="CM009295">
    <property type="protein sequence ID" value="PNT28964.1"/>
    <property type="molecule type" value="Genomic_DNA"/>
</dbReference>
<feature type="signal peptide" evidence="1">
    <location>
        <begin position="1"/>
        <end position="30"/>
    </location>
</feature>
<keyword evidence="4" id="KW-1185">Reference proteome</keyword>
<dbReference type="InterPro" id="IPR014710">
    <property type="entry name" value="RmlC-like_jellyroll"/>
</dbReference>
<name>A0A2K1ZUK6_POPTR</name>
<dbReference type="InParanoid" id="A0A2K1ZUK6"/>
<feature type="domain" description="Cupin type-1" evidence="2">
    <location>
        <begin position="108"/>
        <end position="239"/>
    </location>
</feature>
<dbReference type="AlphaFoldDB" id="A0A2K1ZUK6"/>